<gene>
    <name evidence="3" type="ORF">HaLaN_08326</name>
</gene>
<evidence type="ECO:0000313" key="4">
    <source>
        <dbReference type="Proteomes" id="UP000485058"/>
    </source>
</evidence>
<evidence type="ECO:0000259" key="2">
    <source>
        <dbReference type="Pfam" id="PF01937"/>
    </source>
</evidence>
<keyword evidence="4" id="KW-1185">Reference proteome</keyword>
<evidence type="ECO:0000313" key="3">
    <source>
        <dbReference type="EMBL" id="GFH12611.1"/>
    </source>
</evidence>
<dbReference type="Proteomes" id="UP000485058">
    <property type="component" value="Unassembled WGS sequence"/>
</dbReference>
<comment type="caution">
    <text evidence="3">The sequence shown here is derived from an EMBL/GenBank/DDBJ whole genome shotgun (WGS) entry which is preliminary data.</text>
</comment>
<dbReference type="InterPro" id="IPR035073">
    <property type="entry name" value="At2g17340_3_helix_bundle"/>
</dbReference>
<dbReference type="Gene3D" id="1.10.285.20">
    <property type="entry name" value="Uncharacterised protein PF01937, DUF89, domain 2"/>
    <property type="match status" value="1"/>
</dbReference>
<accession>A0A699YSQ9</accession>
<organism evidence="3 4">
    <name type="scientific">Haematococcus lacustris</name>
    <name type="common">Green alga</name>
    <name type="synonym">Haematococcus pluvialis</name>
    <dbReference type="NCBI Taxonomy" id="44745"/>
    <lineage>
        <taxon>Eukaryota</taxon>
        <taxon>Viridiplantae</taxon>
        <taxon>Chlorophyta</taxon>
        <taxon>core chlorophytes</taxon>
        <taxon>Chlorophyceae</taxon>
        <taxon>CS clade</taxon>
        <taxon>Chlamydomonadales</taxon>
        <taxon>Haematococcaceae</taxon>
        <taxon>Haematococcus</taxon>
    </lineage>
</organism>
<dbReference type="EMBL" id="BLLF01000520">
    <property type="protein sequence ID" value="GFH12611.1"/>
    <property type="molecule type" value="Genomic_DNA"/>
</dbReference>
<reference evidence="3 4" key="1">
    <citation type="submission" date="2020-02" db="EMBL/GenBank/DDBJ databases">
        <title>Draft genome sequence of Haematococcus lacustris strain NIES-144.</title>
        <authorList>
            <person name="Morimoto D."/>
            <person name="Nakagawa S."/>
            <person name="Yoshida T."/>
            <person name="Sawayama S."/>
        </authorList>
    </citation>
    <scope>NUCLEOTIDE SEQUENCE [LARGE SCALE GENOMIC DNA]</scope>
    <source>
        <strain evidence="3 4">NIES-144</strain>
    </source>
</reference>
<dbReference type="AlphaFoldDB" id="A0A699YSQ9"/>
<proteinExistence type="predicted"/>
<name>A0A699YSQ9_HAELA</name>
<comment type="cofactor">
    <cofactor evidence="1">
        <name>Ni(2+)</name>
        <dbReference type="ChEBI" id="CHEBI:49786"/>
    </cofactor>
</comment>
<dbReference type="Gene3D" id="1.20.1700.10">
    <property type="entry name" value="AF1104-like"/>
    <property type="match status" value="1"/>
</dbReference>
<feature type="domain" description="Damage-control phosphatase ARMT1-like metal-binding" evidence="2">
    <location>
        <begin position="39"/>
        <end position="244"/>
    </location>
</feature>
<sequence>MEALVWDEGAVIVCHAGSNANEEASKPTYKDWIQVFRHSLPIFKEHALKDEQVATSGAREAMALAFEQRFLAALNVLEHQPYLKLEGFQAQPLSCLSLCSIREVCLRQAGFHDIFAAVKSRENQAALAVLPSLLQELDGILDAKARWEQLLRGVFAGNIFDLGAAASAALYAEGSASAPAFAATRAALLTRPWAEDDLEAAVEHLARQPGYRSAVVFVDNAGSDVVLGMLPLARELVRQGCQCDLVILEGMGRAIETNLYAKFK</sequence>
<protein>
    <submittedName>
        <fullName evidence="3">DUF89 domain-containing protein</fullName>
    </submittedName>
</protein>
<dbReference type="SUPFAM" id="SSF111321">
    <property type="entry name" value="AF1104-like"/>
    <property type="match status" value="1"/>
</dbReference>
<dbReference type="Pfam" id="PF01937">
    <property type="entry name" value="ARMT1-like_dom"/>
    <property type="match status" value="1"/>
</dbReference>
<dbReference type="InterPro" id="IPR002791">
    <property type="entry name" value="ARMT1-like_metal-bd"/>
</dbReference>
<dbReference type="InterPro" id="IPR036075">
    <property type="entry name" value="ARMT-1-like_metal-bd_sf"/>
</dbReference>
<evidence type="ECO:0000256" key="1">
    <source>
        <dbReference type="ARBA" id="ARBA00001967"/>
    </source>
</evidence>